<dbReference type="PROSITE" id="PS00135">
    <property type="entry name" value="TRYPSIN_SER"/>
    <property type="match status" value="1"/>
</dbReference>
<dbReference type="SMART" id="SM00020">
    <property type="entry name" value="Tryp_SPc"/>
    <property type="match status" value="1"/>
</dbReference>
<keyword evidence="3 11" id="KW-0732">Signal</keyword>
<gene>
    <name evidence="13" type="ORF">Fcan01_23518</name>
</gene>
<evidence type="ECO:0000256" key="7">
    <source>
        <dbReference type="ARBA" id="ARBA00023157"/>
    </source>
</evidence>
<keyword evidence="6 10" id="KW-0720">Serine protease</keyword>
<dbReference type="InterPro" id="IPR043504">
    <property type="entry name" value="Peptidase_S1_PA_chymotrypsin"/>
</dbReference>
<dbReference type="PRINTS" id="PR00722">
    <property type="entry name" value="CHYMOTRYPSIN"/>
</dbReference>
<dbReference type="GO" id="GO:0006508">
    <property type="term" value="P:proteolysis"/>
    <property type="evidence" value="ECO:0007669"/>
    <property type="project" value="UniProtKB-KW"/>
</dbReference>
<keyword evidence="7" id="KW-1015">Disulfide bond</keyword>
<evidence type="ECO:0000259" key="12">
    <source>
        <dbReference type="PROSITE" id="PS50240"/>
    </source>
</evidence>
<keyword evidence="4 10" id="KW-0378">Hydrolase</keyword>
<evidence type="ECO:0000256" key="1">
    <source>
        <dbReference type="ARBA" id="ARBA00022659"/>
    </source>
</evidence>
<dbReference type="OrthoDB" id="10012881at2759"/>
<dbReference type="PANTHER" id="PTHR24252">
    <property type="entry name" value="ACROSIN-RELATED"/>
    <property type="match status" value="1"/>
</dbReference>
<feature type="chain" id="PRO_5012691597" description="limulus clotting factor C" evidence="11">
    <location>
        <begin position="22"/>
        <end position="316"/>
    </location>
</feature>
<evidence type="ECO:0000256" key="4">
    <source>
        <dbReference type="ARBA" id="ARBA00022801"/>
    </source>
</evidence>
<dbReference type="EMBL" id="LNIX01000028">
    <property type="protein sequence ID" value="OXA41690.1"/>
    <property type="molecule type" value="Genomic_DNA"/>
</dbReference>
<dbReference type="PROSITE" id="PS50240">
    <property type="entry name" value="TRYPSIN_DOM"/>
    <property type="match status" value="1"/>
</dbReference>
<keyword evidence="13" id="KW-0812">Transmembrane</keyword>
<feature type="domain" description="Peptidase S1" evidence="12">
    <location>
        <begin position="61"/>
        <end position="309"/>
    </location>
</feature>
<dbReference type="STRING" id="158441.A0A226D969"/>
<protein>
    <recommendedName>
        <fullName evidence="9">limulus clotting factor C</fullName>
        <ecNumber evidence="9">3.4.21.84</ecNumber>
    </recommendedName>
</protein>
<evidence type="ECO:0000256" key="5">
    <source>
        <dbReference type="ARBA" id="ARBA00022820"/>
    </source>
</evidence>
<dbReference type="AlphaFoldDB" id="A0A226D969"/>
<dbReference type="FunFam" id="2.40.10.10:FF:000120">
    <property type="entry name" value="Putative serine protease"/>
    <property type="match status" value="1"/>
</dbReference>
<keyword evidence="13" id="KW-0472">Membrane</keyword>
<proteinExistence type="predicted"/>
<dbReference type="SUPFAM" id="SSF50494">
    <property type="entry name" value="Trypsin-like serine proteases"/>
    <property type="match status" value="1"/>
</dbReference>
<evidence type="ECO:0000256" key="2">
    <source>
        <dbReference type="ARBA" id="ARBA00022670"/>
    </source>
</evidence>
<evidence type="ECO:0000256" key="6">
    <source>
        <dbReference type="ARBA" id="ARBA00022825"/>
    </source>
</evidence>
<dbReference type="GO" id="GO:0004252">
    <property type="term" value="F:serine-type endopeptidase activity"/>
    <property type="evidence" value="ECO:0007669"/>
    <property type="project" value="InterPro"/>
</dbReference>
<dbReference type="InterPro" id="IPR009003">
    <property type="entry name" value="Peptidase_S1_PA"/>
</dbReference>
<evidence type="ECO:0000313" key="13">
    <source>
        <dbReference type="EMBL" id="OXA41690.1"/>
    </source>
</evidence>
<keyword evidence="2 10" id="KW-0645">Protease</keyword>
<dbReference type="GO" id="GO:0042381">
    <property type="term" value="P:hemolymph coagulation"/>
    <property type="evidence" value="ECO:0007669"/>
    <property type="project" value="UniProtKB-KW"/>
</dbReference>
<name>A0A226D969_FOLCA</name>
<dbReference type="PANTHER" id="PTHR24252:SF7">
    <property type="entry name" value="HYALIN"/>
    <property type="match status" value="1"/>
</dbReference>
<evidence type="ECO:0000256" key="11">
    <source>
        <dbReference type="SAM" id="SignalP"/>
    </source>
</evidence>
<evidence type="ECO:0000256" key="9">
    <source>
        <dbReference type="ARBA" id="ARBA00066707"/>
    </source>
</evidence>
<evidence type="ECO:0000256" key="8">
    <source>
        <dbReference type="ARBA" id="ARBA00052079"/>
    </source>
</evidence>
<organism evidence="13 14">
    <name type="scientific">Folsomia candida</name>
    <name type="common">Springtail</name>
    <dbReference type="NCBI Taxonomy" id="158441"/>
    <lineage>
        <taxon>Eukaryota</taxon>
        <taxon>Metazoa</taxon>
        <taxon>Ecdysozoa</taxon>
        <taxon>Arthropoda</taxon>
        <taxon>Hexapoda</taxon>
        <taxon>Collembola</taxon>
        <taxon>Entomobryomorpha</taxon>
        <taxon>Isotomoidea</taxon>
        <taxon>Isotomidae</taxon>
        <taxon>Proisotominae</taxon>
        <taxon>Folsomia</taxon>
    </lineage>
</organism>
<keyword evidence="1" id="KW-0768">Sushi</keyword>
<evidence type="ECO:0000256" key="10">
    <source>
        <dbReference type="RuleBase" id="RU363034"/>
    </source>
</evidence>
<dbReference type="InterPro" id="IPR001314">
    <property type="entry name" value="Peptidase_S1A"/>
</dbReference>
<dbReference type="InterPro" id="IPR033116">
    <property type="entry name" value="TRYPSIN_SER"/>
</dbReference>
<keyword evidence="5" id="KW-0353">Hemolymph clotting</keyword>
<sequence length="316" mass="34103">MVRKTTIFISILFFTLPISSGNEKEGRNLKIAKARKTQPQKRAGETNCACGKVATNTAPKIVGGKKSQNHASPWLGALVYVLILPFAPIFHDIFLTKIVLQTGGSQPSQFCGSSLINDRYVVTAGHCVVGKITTTQGYQVFLGSNKINGTDAKRVNIVGVIVHPNYNSQTLENDIALIQLAEQIKITPKIRPICLAKGPATFAGKNANVAGWGTQQKGGNAVKIMENSVCAKNYTTAKVKITPNMLCASLPGRDSCSGDSGGALVVKENADTFRQVGVVSFGIDCGNTHYPGVYTRITRYYKWILENTQDAIYCSK</sequence>
<evidence type="ECO:0000256" key="3">
    <source>
        <dbReference type="ARBA" id="ARBA00022729"/>
    </source>
</evidence>
<dbReference type="CDD" id="cd00190">
    <property type="entry name" value="Tryp_SPc"/>
    <property type="match status" value="1"/>
</dbReference>
<dbReference type="InterPro" id="IPR001254">
    <property type="entry name" value="Trypsin_dom"/>
</dbReference>
<dbReference type="PROSITE" id="PS00134">
    <property type="entry name" value="TRYPSIN_HIS"/>
    <property type="match status" value="1"/>
</dbReference>
<dbReference type="Gene3D" id="2.40.10.10">
    <property type="entry name" value="Trypsin-like serine proteases"/>
    <property type="match status" value="1"/>
</dbReference>
<comment type="caution">
    <text evidence="13">The sequence shown here is derived from an EMBL/GenBank/DDBJ whole genome shotgun (WGS) entry which is preliminary data.</text>
</comment>
<accession>A0A226D969</accession>
<evidence type="ECO:0000313" key="14">
    <source>
        <dbReference type="Proteomes" id="UP000198287"/>
    </source>
</evidence>
<keyword evidence="14" id="KW-1185">Reference proteome</keyword>
<comment type="catalytic activity">
    <reaction evidence="8">
        <text>Selective cleavage of 103-Arg-|-Ser-104 and 124-Ile-|-Ile-125 bonds in Limulus clotting factor B to form activated factor B. Cleavage of -Pro-Arg-|-Xaa- bonds in synthetic substrates.</text>
        <dbReference type="EC" id="3.4.21.84"/>
    </reaction>
</comment>
<feature type="signal peptide" evidence="11">
    <location>
        <begin position="1"/>
        <end position="21"/>
    </location>
</feature>
<reference evidence="13 14" key="1">
    <citation type="submission" date="2015-12" db="EMBL/GenBank/DDBJ databases">
        <title>The genome of Folsomia candida.</title>
        <authorList>
            <person name="Faddeeva A."/>
            <person name="Derks M.F."/>
            <person name="Anvar Y."/>
            <person name="Smit S."/>
            <person name="Van Straalen N."/>
            <person name="Roelofs D."/>
        </authorList>
    </citation>
    <scope>NUCLEOTIDE SEQUENCE [LARGE SCALE GENOMIC DNA]</scope>
    <source>
        <strain evidence="13 14">VU population</strain>
        <tissue evidence="13">Whole body</tissue>
    </source>
</reference>
<dbReference type="Proteomes" id="UP000198287">
    <property type="component" value="Unassembled WGS sequence"/>
</dbReference>
<dbReference type="EC" id="3.4.21.84" evidence="9"/>
<dbReference type="InterPro" id="IPR018114">
    <property type="entry name" value="TRYPSIN_HIS"/>
</dbReference>
<dbReference type="Pfam" id="PF00089">
    <property type="entry name" value="Trypsin"/>
    <property type="match status" value="1"/>
</dbReference>